<evidence type="ECO:0000313" key="2">
    <source>
        <dbReference type="Proteomes" id="UP000735302"/>
    </source>
</evidence>
<dbReference type="Proteomes" id="UP000735302">
    <property type="component" value="Unassembled WGS sequence"/>
</dbReference>
<gene>
    <name evidence="1" type="ORF">PoB_007308900</name>
</gene>
<organism evidence="1 2">
    <name type="scientific">Plakobranchus ocellatus</name>
    <dbReference type="NCBI Taxonomy" id="259542"/>
    <lineage>
        <taxon>Eukaryota</taxon>
        <taxon>Metazoa</taxon>
        <taxon>Spiralia</taxon>
        <taxon>Lophotrochozoa</taxon>
        <taxon>Mollusca</taxon>
        <taxon>Gastropoda</taxon>
        <taxon>Heterobranchia</taxon>
        <taxon>Euthyneura</taxon>
        <taxon>Panpulmonata</taxon>
        <taxon>Sacoglossa</taxon>
        <taxon>Placobranchoidea</taxon>
        <taxon>Plakobranchidae</taxon>
        <taxon>Plakobranchus</taxon>
    </lineage>
</organism>
<sequence length="136" mass="16558">MNVLLAQKSQFLEVFSQSKNPSFHHHHHHHHFDHLLNRCYHLHHYHYYRLLHFCHHHHHHYHYYRLLHFCHHHHHHYCDDDCSDIDGDSGGVGSLTSIQDLIQRNIIACPHHQGHITSSLWLTITRRRVKFYFPVS</sequence>
<proteinExistence type="predicted"/>
<accession>A0AAV4DQU7</accession>
<dbReference type="AlphaFoldDB" id="A0AAV4DQU7"/>
<dbReference type="EMBL" id="BLXT01008196">
    <property type="protein sequence ID" value="GFO46584.1"/>
    <property type="molecule type" value="Genomic_DNA"/>
</dbReference>
<reference evidence="1 2" key="1">
    <citation type="journal article" date="2021" name="Elife">
        <title>Chloroplast acquisition without the gene transfer in kleptoplastic sea slugs, Plakobranchus ocellatus.</title>
        <authorList>
            <person name="Maeda T."/>
            <person name="Takahashi S."/>
            <person name="Yoshida T."/>
            <person name="Shimamura S."/>
            <person name="Takaki Y."/>
            <person name="Nagai Y."/>
            <person name="Toyoda A."/>
            <person name="Suzuki Y."/>
            <person name="Arimoto A."/>
            <person name="Ishii H."/>
            <person name="Satoh N."/>
            <person name="Nishiyama T."/>
            <person name="Hasebe M."/>
            <person name="Maruyama T."/>
            <person name="Minagawa J."/>
            <person name="Obokata J."/>
            <person name="Shigenobu S."/>
        </authorList>
    </citation>
    <scope>NUCLEOTIDE SEQUENCE [LARGE SCALE GENOMIC DNA]</scope>
</reference>
<comment type="caution">
    <text evidence="1">The sequence shown here is derived from an EMBL/GenBank/DDBJ whole genome shotgun (WGS) entry which is preliminary data.</text>
</comment>
<evidence type="ECO:0000313" key="1">
    <source>
        <dbReference type="EMBL" id="GFO46584.1"/>
    </source>
</evidence>
<keyword evidence="2" id="KW-1185">Reference proteome</keyword>
<name>A0AAV4DQU7_9GAST</name>
<protein>
    <submittedName>
        <fullName evidence="1">Uncharacterized protein</fullName>
    </submittedName>
</protein>